<evidence type="ECO:0000256" key="3">
    <source>
        <dbReference type="ARBA" id="ARBA00022759"/>
    </source>
</evidence>
<dbReference type="Pfam" id="PF03755">
    <property type="entry name" value="YicC-like_N"/>
    <property type="match status" value="1"/>
</dbReference>
<keyword evidence="4" id="KW-0378">Hydrolase</keyword>
<dbReference type="GO" id="GO:0016787">
    <property type="term" value="F:hydrolase activity"/>
    <property type="evidence" value="ECO:0007669"/>
    <property type="project" value="UniProtKB-KW"/>
</dbReference>
<comment type="cofactor">
    <cofactor evidence="1">
        <name>a divalent metal cation</name>
        <dbReference type="ChEBI" id="CHEBI:60240"/>
    </cofactor>
</comment>
<proteinExistence type="inferred from homology"/>
<evidence type="ECO:0000256" key="5">
    <source>
        <dbReference type="ARBA" id="ARBA00035648"/>
    </source>
</evidence>
<evidence type="ECO:0000259" key="7">
    <source>
        <dbReference type="Pfam" id="PF08340"/>
    </source>
</evidence>
<organism evidence="8 9">
    <name type="scientific">Veillonella rodentium</name>
    <dbReference type="NCBI Taxonomy" id="248315"/>
    <lineage>
        <taxon>Bacteria</taxon>
        <taxon>Bacillati</taxon>
        <taxon>Bacillota</taxon>
        <taxon>Negativicutes</taxon>
        <taxon>Veillonellales</taxon>
        <taxon>Veillonellaceae</taxon>
        <taxon>Veillonella</taxon>
    </lineage>
</organism>
<evidence type="ECO:0000313" key="8">
    <source>
        <dbReference type="EMBL" id="SNV63821.1"/>
    </source>
</evidence>
<comment type="similarity">
    <text evidence="5">Belongs to the YicC/YloC family.</text>
</comment>
<dbReference type="InterPro" id="IPR005229">
    <property type="entry name" value="YicC/YloC-like"/>
</dbReference>
<sequence length="293" mass="33430">MKSMTGFGCGTATADNLTCTVEIKSVNARYLDLFIRSPKQVNPFENLIREQIQQHIARGKVEVSVSIQDAGERPKTFTINCVLREQIQEMLVEQGFYTTIKEVPLSAVMSVSNEWIQQQDEPVAEDVMISVVTEATSRAVAQLLQMRSEEGHHIQEDLLSRISTLKSTIQRIDENKSVAVENYRNHIISKIKDYLIELEASISEDRFLQEIAILADKTDITEEIVRFTSHVVQLKNTLIDENPIGRKLDFILQEMNREVNTIGSKTVDSNVTEWVVHLKCELEKIREQVQNVE</sequence>
<evidence type="ECO:0000313" key="9">
    <source>
        <dbReference type="Proteomes" id="UP000214973"/>
    </source>
</evidence>
<accession>A0A239YXE7</accession>
<dbReference type="RefSeq" id="WP_095065831.1">
    <property type="nucleotide sequence ID" value="NZ_LT906470.1"/>
</dbReference>
<protein>
    <submittedName>
        <fullName evidence="8">YicC-like family, N-terminal region</fullName>
    </submittedName>
</protein>
<evidence type="ECO:0000256" key="4">
    <source>
        <dbReference type="ARBA" id="ARBA00022801"/>
    </source>
</evidence>
<dbReference type="InterPro" id="IPR013527">
    <property type="entry name" value="YicC-like_N"/>
</dbReference>
<evidence type="ECO:0000256" key="1">
    <source>
        <dbReference type="ARBA" id="ARBA00001968"/>
    </source>
</evidence>
<dbReference type="KEGG" id="vrm:44547418_00854"/>
<dbReference type="PANTHER" id="PTHR30636:SF3">
    <property type="entry name" value="UPF0701 PROTEIN YICC"/>
    <property type="match status" value="1"/>
</dbReference>
<dbReference type="AlphaFoldDB" id="A0A239YXE7"/>
<name>A0A239YXE7_9FIRM</name>
<keyword evidence="2" id="KW-0540">Nuclease</keyword>
<dbReference type="EMBL" id="LT906470">
    <property type="protein sequence ID" value="SNV63821.1"/>
    <property type="molecule type" value="Genomic_DNA"/>
</dbReference>
<reference evidence="8 9" key="1">
    <citation type="submission" date="2017-06" db="EMBL/GenBank/DDBJ databases">
        <authorList>
            <consortium name="Pathogen Informatics"/>
        </authorList>
    </citation>
    <scope>NUCLEOTIDE SEQUENCE [LARGE SCALE GENOMIC DNA]</scope>
    <source>
        <strain evidence="8 9">NCTC12018</strain>
    </source>
</reference>
<keyword evidence="9" id="KW-1185">Reference proteome</keyword>
<evidence type="ECO:0000259" key="6">
    <source>
        <dbReference type="Pfam" id="PF03755"/>
    </source>
</evidence>
<gene>
    <name evidence="8" type="ORF">SAMEA44547418_00854</name>
</gene>
<feature type="domain" description="Endoribonuclease YicC-like N-terminal" evidence="6">
    <location>
        <begin position="1"/>
        <end position="155"/>
    </location>
</feature>
<evidence type="ECO:0000256" key="2">
    <source>
        <dbReference type="ARBA" id="ARBA00022722"/>
    </source>
</evidence>
<dbReference type="Pfam" id="PF08340">
    <property type="entry name" value="YicC-like_C"/>
    <property type="match status" value="1"/>
</dbReference>
<keyword evidence="3" id="KW-0255">Endonuclease</keyword>
<dbReference type="Proteomes" id="UP000214973">
    <property type="component" value="Chromosome 1"/>
</dbReference>
<dbReference type="NCBIfam" id="TIGR00255">
    <property type="entry name" value="YicC/YloC family endoribonuclease"/>
    <property type="match status" value="1"/>
</dbReference>
<dbReference type="GO" id="GO:0004521">
    <property type="term" value="F:RNA endonuclease activity"/>
    <property type="evidence" value="ECO:0007669"/>
    <property type="project" value="InterPro"/>
</dbReference>
<dbReference type="InterPro" id="IPR013551">
    <property type="entry name" value="YicC-like_C"/>
</dbReference>
<dbReference type="PANTHER" id="PTHR30636">
    <property type="entry name" value="UPF0701 PROTEIN YICC"/>
    <property type="match status" value="1"/>
</dbReference>
<feature type="domain" description="Endoribonuclease YicC-like C-terminal" evidence="7">
    <location>
        <begin position="173"/>
        <end position="293"/>
    </location>
</feature>